<proteinExistence type="predicted"/>
<sequence>MDRKNIFVDIKANSKEEYRETLIDLFKAEKAGERFNYFVESTTLGKIYLEHPSPLNKGFDFKVCIEEKIFPNNRLKNSPKHDDLINDLILKKEYNKEKYDELIKPLVNDIYRCNPVSFLDNYDFLGLPVDVCIKLLKWLFIEQDITYWNYSGREKLYLYLKELNLA</sequence>
<gene>
    <name evidence="1" type="ORF">CTM72_09620</name>
</gene>
<dbReference type="RefSeq" id="WP_100025251.1">
    <property type="nucleotide sequence ID" value="NZ_CP024699.1"/>
</dbReference>
<evidence type="ECO:0000313" key="2">
    <source>
        <dbReference type="Proteomes" id="UP000230056"/>
    </source>
</evidence>
<organism evidence="1 2">
    <name type="scientific">Fusobacterium pseudoperiodonticum</name>
    <dbReference type="NCBI Taxonomy" id="2663009"/>
    <lineage>
        <taxon>Bacteria</taxon>
        <taxon>Fusobacteriati</taxon>
        <taxon>Fusobacteriota</taxon>
        <taxon>Fusobacteriia</taxon>
        <taxon>Fusobacteriales</taxon>
        <taxon>Fusobacteriaceae</taxon>
        <taxon>Fusobacterium</taxon>
    </lineage>
</organism>
<reference evidence="1 2" key="1">
    <citation type="submission" date="2017-11" db="EMBL/GenBank/DDBJ databases">
        <title>Genome sequencing of Fusobacterium periodonticum KCOM 1261.</title>
        <authorList>
            <person name="Kook J.-K."/>
            <person name="Park S.-N."/>
            <person name="Lim Y.K."/>
        </authorList>
    </citation>
    <scope>NUCLEOTIDE SEQUENCE [LARGE SCALE GENOMIC DNA]</scope>
    <source>
        <strain evidence="1 2">KCOM 1261</strain>
    </source>
</reference>
<name>A0A2D3NY52_9FUSO</name>
<evidence type="ECO:0008006" key="3">
    <source>
        <dbReference type="Google" id="ProtNLM"/>
    </source>
</evidence>
<accession>A0A2D3NY52</accession>
<evidence type="ECO:0000313" key="1">
    <source>
        <dbReference type="EMBL" id="ATV59946.1"/>
    </source>
</evidence>
<dbReference type="EMBL" id="CP024699">
    <property type="protein sequence ID" value="ATV59946.1"/>
    <property type="molecule type" value="Genomic_DNA"/>
</dbReference>
<dbReference type="Proteomes" id="UP000230056">
    <property type="component" value="Chromosome"/>
</dbReference>
<protein>
    <recommendedName>
        <fullName evidence="3">DNA adenine methylase</fullName>
    </recommendedName>
</protein>
<dbReference type="AlphaFoldDB" id="A0A2D3NY52"/>